<dbReference type="AlphaFoldDB" id="A0AAD2FQC0"/>
<dbReference type="EMBL" id="CAKOGP040001758">
    <property type="protein sequence ID" value="CAJ1949305.1"/>
    <property type="molecule type" value="Genomic_DNA"/>
</dbReference>
<feature type="compositionally biased region" description="Basic and acidic residues" evidence="12">
    <location>
        <begin position="454"/>
        <end position="479"/>
    </location>
</feature>
<dbReference type="Pfam" id="PF08271">
    <property type="entry name" value="Zn_Ribbon_TF"/>
    <property type="match status" value="1"/>
</dbReference>
<proteinExistence type="inferred from homology"/>
<comment type="similarity">
    <text evidence="2">Belongs to the TFIIB family.</text>
</comment>
<evidence type="ECO:0000256" key="10">
    <source>
        <dbReference type="ARBA" id="ARBA00031009"/>
    </source>
</evidence>
<dbReference type="FunFam" id="1.10.472.10:FF:000002">
    <property type="entry name" value="Transcription factor IIIB 90 kDa subunit"/>
    <property type="match status" value="1"/>
</dbReference>
<dbReference type="GO" id="GO:0000995">
    <property type="term" value="F:RNA polymerase III general transcription initiation factor activity"/>
    <property type="evidence" value="ECO:0007669"/>
    <property type="project" value="TreeGrafter"/>
</dbReference>
<feature type="region of interest" description="Disordered" evidence="12">
    <location>
        <begin position="358"/>
        <end position="488"/>
    </location>
</feature>
<keyword evidence="4 11" id="KW-0863">Zinc-finger</keyword>
<dbReference type="InterPro" id="IPR011665">
    <property type="entry name" value="BRF1_TBP-bd_dom"/>
</dbReference>
<dbReference type="InterPro" id="IPR000812">
    <property type="entry name" value="TFIIB"/>
</dbReference>
<evidence type="ECO:0000256" key="6">
    <source>
        <dbReference type="ARBA" id="ARBA00023015"/>
    </source>
</evidence>
<feature type="compositionally biased region" description="Acidic residues" evidence="12">
    <location>
        <begin position="371"/>
        <end position="392"/>
    </location>
</feature>
<keyword evidence="15" id="KW-1185">Reference proteome</keyword>
<evidence type="ECO:0000256" key="4">
    <source>
        <dbReference type="ARBA" id="ARBA00022771"/>
    </source>
</evidence>
<gene>
    <name evidence="14" type="ORF">CYCCA115_LOCUS12027</name>
</gene>
<dbReference type="Pfam" id="PF07741">
    <property type="entry name" value="BRF1"/>
    <property type="match status" value="1"/>
</dbReference>
<keyword evidence="9" id="KW-0539">Nucleus</keyword>
<feature type="compositionally biased region" description="Acidic residues" evidence="12">
    <location>
        <begin position="405"/>
        <end position="414"/>
    </location>
</feature>
<dbReference type="SUPFAM" id="SSF47954">
    <property type="entry name" value="Cyclin-like"/>
    <property type="match status" value="2"/>
</dbReference>
<keyword evidence="5" id="KW-0862">Zinc</keyword>
<dbReference type="CDD" id="cd20553">
    <property type="entry name" value="CYCLIN_TFIIIB90_rpt1"/>
    <property type="match status" value="1"/>
</dbReference>
<organism evidence="14 15">
    <name type="scientific">Cylindrotheca closterium</name>
    <dbReference type="NCBI Taxonomy" id="2856"/>
    <lineage>
        <taxon>Eukaryota</taxon>
        <taxon>Sar</taxon>
        <taxon>Stramenopiles</taxon>
        <taxon>Ochrophyta</taxon>
        <taxon>Bacillariophyta</taxon>
        <taxon>Bacillariophyceae</taxon>
        <taxon>Bacillariophycidae</taxon>
        <taxon>Bacillariales</taxon>
        <taxon>Bacillariaceae</taxon>
        <taxon>Cylindrotheca</taxon>
    </lineage>
</organism>
<keyword evidence="3" id="KW-0479">Metal-binding</keyword>
<dbReference type="GO" id="GO:0070897">
    <property type="term" value="P:transcription preinitiation complex assembly"/>
    <property type="evidence" value="ECO:0007669"/>
    <property type="project" value="InterPro"/>
</dbReference>
<evidence type="ECO:0000256" key="2">
    <source>
        <dbReference type="ARBA" id="ARBA00010857"/>
    </source>
</evidence>
<feature type="compositionally biased region" description="Basic and acidic residues" evidence="12">
    <location>
        <begin position="600"/>
        <end position="613"/>
    </location>
</feature>
<dbReference type="SUPFAM" id="SSF57783">
    <property type="entry name" value="Zinc beta-ribbon"/>
    <property type="match status" value="1"/>
</dbReference>
<dbReference type="GO" id="GO:0001006">
    <property type="term" value="F:RNA polymerase III type 3 promoter sequence-specific DNA binding"/>
    <property type="evidence" value="ECO:0007669"/>
    <property type="project" value="TreeGrafter"/>
</dbReference>
<dbReference type="Pfam" id="PF00382">
    <property type="entry name" value="TFIIB"/>
    <property type="match status" value="2"/>
</dbReference>
<feature type="compositionally biased region" description="Basic residues" evidence="12">
    <location>
        <begin position="614"/>
        <end position="624"/>
    </location>
</feature>
<dbReference type="GO" id="GO:0000126">
    <property type="term" value="C:transcription factor TFIIIB complex"/>
    <property type="evidence" value="ECO:0007669"/>
    <property type="project" value="TreeGrafter"/>
</dbReference>
<keyword evidence="8" id="KW-0804">Transcription</keyword>
<dbReference type="PRINTS" id="PR00685">
    <property type="entry name" value="TIFACTORIIB"/>
</dbReference>
<keyword evidence="7" id="KW-0010">Activator</keyword>
<dbReference type="GO" id="GO:0017025">
    <property type="term" value="F:TBP-class protein binding"/>
    <property type="evidence" value="ECO:0007669"/>
    <property type="project" value="InterPro"/>
</dbReference>
<accession>A0AAD2FQC0</accession>
<evidence type="ECO:0000313" key="15">
    <source>
        <dbReference type="Proteomes" id="UP001295423"/>
    </source>
</evidence>
<evidence type="ECO:0000256" key="11">
    <source>
        <dbReference type="PROSITE-ProRule" id="PRU00469"/>
    </source>
</evidence>
<evidence type="ECO:0000256" key="9">
    <source>
        <dbReference type="ARBA" id="ARBA00023242"/>
    </source>
</evidence>
<evidence type="ECO:0000256" key="3">
    <source>
        <dbReference type="ARBA" id="ARBA00022723"/>
    </source>
</evidence>
<dbReference type="PANTHER" id="PTHR11618:SF4">
    <property type="entry name" value="TRANSCRIPTION FACTOR IIIB 90 KDA SUBUNIT"/>
    <property type="match status" value="1"/>
</dbReference>
<dbReference type="SMART" id="SM00385">
    <property type="entry name" value="CYCLIN"/>
    <property type="match status" value="2"/>
</dbReference>
<evidence type="ECO:0000256" key="12">
    <source>
        <dbReference type="SAM" id="MobiDB-lite"/>
    </source>
</evidence>
<dbReference type="Gene3D" id="1.10.472.10">
    <property type="entry name" value="Cyclin-like"/>
    <property type="match status" value="2"/>
</dbReference>
<protein>
    <recommendedName>
        <fullName evidence="10">B-related factor 1</fullName>
    </recommendedName>
</protein>
<comment type="caution">
    <text evidence="14">The sequence shown here is derived from an EMBL/GenBank/DDBJ whole genome shotgun (WGS) entry which is preliminary data.</text>
</comment>
<dbReference type="PANTHER" id="PTHR11618">
    <property type="entry name" value="TRANSCRIPTION INITIATION FACTOR IIB-RELATED"/>
    <property type="match status" value="1"/>
</dbReference>
<name>A0AAD2FQC0_9STRA</name>
<dbReference type="InterPro" id="IPR036915">
    <property type="entry name" value="Cyclin-like_sf"/>
</dbReference>
<dbReference type="PROSITE" id="PS51134">
    <property type="entry name" value="ZF_TFIIB"/>
    <property type="match status" value="1"/>
</dbReference>
<dbReference type="InterPro" id="IPR013137">
    <property type="entry name" value="Znf_TFIIB"/>
</dbReference>
<evidence type="ECO:0000256" key="1">
    <source>
        <dbReference type="ARBA" id="ARBA00004123"/>
    </source>
</evidence>
<dbReference type="Proteomes" id="UP001295423">
    <property type="component" value="Unassembled WGS sequence"/>
</dbReference>
<feature type="region of interest" description="Disordered" evidence="12">
    <location>
        <begin position="587"/>
        <end position="626"/>
    </location>
</feature>
<dbReference type="GO" id="GO:0097550">
    <property type="term" value="C:transcription preinitiation complex"/>
    <property type="evidence" value="ECO:0007669"/>
    <property type="project" value="TreeGrafter"/>
</dbReference>
<sequence length="689" mass="76601">MATICPDCGSKNIDKQDASGQLVCTDCGTLLEENALCSALEFVEGAGGASSMVGQFVSNSSSKAYTAGRNVYAISRDSRETTLARGRQKIQDVASRLRLGNHFIDAAHRYFTIAVEKAFVQGRQTLHVVASCLYIACRQEKSQHMLIDFSDALQVNVYTLGTCFLKFRRLLGLKIPILDPALYVYRFAAHLDLDDKANAVALTALRLVGRMKRDWIVVGRRPAGICAAALLIAARAHGFSRHYQDVTHILKVCGLTVNTRVKEFELTPSAGLTLDQFNKVELSTEADPPVYTRNKMREARAKAIHENNVKLLESGALDDKLKGKRASKWREVLPQGKKFQEKQEEFEKLYHSIEQVMVEQGQQEKPKETFEFDTEDDDDDDDDDDDEEEGEGENDKEGAAKEVGESENDGEQQDDAQKELADGEDGPAPQNELAASEGDNAAASSIVAKLPPSDGEKGDGDDNEKDDPMLKKPPAKTDESSSTALVPAIAAPKVQQQLAKVAPQWRQAYPKDKYGNAMMLPNYATAEELQPSTCFVEGNLDTVTWRESMPQDMVEDVESIFRNPREIAEKEAIFNKINKDYINLQNQKRKHKVTQNQKDNQSDKDMEEQEQKARKYMTRKRRRALHGEETTEDALLEAVANRKISRKINYDAMSAIFDDDGTFDVGGGNATTNANELEAGHNEAVMAMI</sequence>
<dbReference type="CDD" id="cd20554">
    <property type="entry name" value="CYCLIN_TFIIIB90_rpt2"/>
    <property type="match status" value="1"/>
</dbReference>
<reference evidence="14" key="1">
    <citation type="submission" date="2023-08" db="EMBL/GenBank/DDBJ databases">
        <authorList>
            <person name="Audoor S."/>
            <person name="Bilcke G."/>
        </authorList>
    </citation>
    <scope>NUCLEOTIDE SEQUENCE</scope>
</reference>
<dbReference type="Gene3D" id="2.20.25.10">
    <property type="match status" value="1"/>
</dbReference>
<comment type="subcellular location">
    <subcellularLocation>
        <location evidence="1">Nucleus</location>
    </subcellularLocation>
</comment>
<dbReference type="InterPro" id="IPR013763">
    <property type="entry name" value="Cyclin-like_dom"/>
</dbReference>
<evidence type="ECO:0000256" key="5">
    <source>
        <dbReference type="ARBA" id="ARBA00022833"/>
    </source>
</evidence>
<feature type="domain" description="TFIIB-type" evidence="13">
    <location>
        <begin position="1"/>
        <end position="32"/>
    </location>
</feature>
<dbReference type="GO" id="GO:0008270">
    <property type="term" value="F:zinc ion binding"/>
    <property type="evidence" value="ECO:0007669"/>
    <property type="project" value="UniProtKB-KW"/>
</dbReference>
<evidence type="ECO:0000256" key="7">
    <source>
        <dbReference type="ARBA" id="ARBA00023159"/>
    </source>
</evidence>
<evidence type="ECO:0000313" key="14">
    <source>
        <dbReference type="EMBL" id="CAJ1949305.1"/>
    </source>
</evidence>
<evidence type="ECO:0000259" key="13">
    <source>
        <dbReference type="PROSITE" id="PS51134"/>
    </source>
</evidence>
<dbReference type="GO" id="GO:0005634">
    <property type="term" value="C:nucleus"/>
    <property type="evidence" value="ECO:0007669"/>
    <property type="project" value="UniProtKB-SubCell"/>
</dbReference>
<dbReference type="InterPro" id="IPR013150">
    <property type="entry name" value="TFIIB_cyclin"/>
</dbReference>
<dbReference type="FunFam" id="1.10.472.10:FF:000007">
    <property type="entry name" value="Transcription factor IIIB 90 kDa subunit"/>
    <property type="match status" value="1"/>
</dbReference>
<feature type="compositionally biased region" description="Basic and acidic residues" evidence="12">
    <location>
        <begin position="393"/>
        <end position="404"/>
    </location>
</feature>
<keyword evidence="6" id="KW-0805">Transcription regulation</keyword>
<evidence type="ECO:0000256" key="8">
    <source>
        <dbReference type="ARBA" id="ARBA00023163"/>
    </source>
</evidence>